<protein>
    <submittedName>
        <fullName evidence="2">MraY-like glycosyltransferase</fullName>
    </submittedName>
</protein>
<keyword evidence="1" id="KW-0472">Membrane</keyword>
<name>A0A517ZYF1_9PLAN</name>
<keyword evidence="1" id="KW-0812">Transmembrane</keyword>
<evidence type="ECO:0000313" key="2">
    <source>
        <dbReference type="EMBL" id="QDU47499.1"/>
    </source>
</evidence>
<evidence type="ECO:0000256" key="1">
    <source>
        <dbReference type="SAM" id="Phobius"/>
    </source>
</evidence>
<feature type="transmembrane region" description="Helical" evidence="1">
    <location>
        <begin position="68"/>
        <end position="89"/>
    </location>
</feature>
<dbReference type="RefSeq" id="WP_145380309.1">
    <property type="nucleotide sequence ID" value="NZ_CP036276.1"/>
</dbReference>
<dbReference type="GO" id="GO:0016740">
    <property type="term" value="F:transferase activity"/>
    <property type="evidence" value="ECO:0007669"/>
    <property type="project" value="UniProtKB-KW"/>
</dbReference>
<reference evidence="2 3" key="1">
    <citation type="submission" date="2019-02" db="EMBL/GenBank/DDBJ databases">
        <title>Deep-cultivation of Planctomycetes and their phenomic and genomic characterization uncovers novel biology.</title>
        <authorList>
            <person name="Wiegand S."/>
            <person name="Jogler M."/>
            <person name="Boedeker C."/>
            <person name="Pinto D."/>
            <person name="Vollmers J."/>
            <person name="Rivas-Marin E."/>
            <person name="Kohn T."/>
            <person name="Peeters S.H."/>
            <person name="Heuer A."/>
            <person name="Rast P."/>
            <person name="Oberbeckmann S."/>
            <person name="Bunk B."/>
            <person name="Jeske O."/>
            <person name="Meyerdierks A."/>
            <person name="Storesund J.E."/>
            <person name="Kallscheuer N."/>
            <person name="Luecker S."/>
            <person name="Lage O.M."/>
            <person name="Pohl T."/>
            <person name="Merkel B.J."/>
            <person name="Hornburger P."/>
            <person name="Mueller R.-W."/>
            <person name="Bruemmer F."/>
            <person name="Labrenz M."/>
            <person name="Spormann A.M."/>
            <person name="Op den Camp H."/>
            <person name="Overmann J."/>
            <person name="Amann R."/>
            <person name="Jetten M.S.M."/>
            <person name="Mascher T."/>
            <person name="Medema M.H."/>
            <person name="Devos D.P."/>
            <person name="Kaster A.-K."/>
            <person name="Ovreas L."/>
            <person name="Rohde M."/>
            <person name="Galperin M.Y."/>
            <person name="Jogler C."/>
        </authorList>
    </citation>
    <scope>NUCLEOTIDE SEQUENCE [LARGE SCALE GENOMIC DNA]</scope>
    <source>
        <strain evidence="2 3">Mal52</strain>
    </source>
</reference>
<dbReference type="Proteomes" id="UP000319383">
    <property type="component" value="Chromosome"/>
</dbReference>
<feature type="transmembrane region" description="Helical" evidence="1">
    <location>
        <begin position="34"/>
        <end position="56"/>
    </location>
</feature>
<evidence type="ECO:0000313" key="3">
    <source>
        <dbReference type="Proteomes" id="UP000319383"/>
    </source>
</evidence>
<keyword evidence="1" id="KW-1133">Transmembrane helix</keyword>
<accession>A0A517ZYF1</accession>
<organism evidence="2 3">
    <name type="scientific">Symmachiella dynata</name>
    <dbReference type="NCBI Taxonomy" id="2527995"/>
    <lineage>
        <taxon>Bacteria</taxon>
        <taxon>Pseudomonadati</taxon>
        <taxon>Planctomycetota</taxon>
        <taxon>Planctomycetia</taxon>
        <taxon>Planctomycetales</taxon>
        <taxon>Planctomycetaceae</taxon>
        <taxon>Symmachiella</taxon>
    </lineage>
</organism>
<dbReference type="AlphaFoldDB" id="A0A517ZYF1"/>
<keyword evidence="3" id="KW-1185">Reference proteome</keyword>
<dbReference type="EMBL" id="CP036276">
    <property type="protein sequence ID" value="QDU47499.1"/>
    <property type="molecule type" value="Genomic_DNA"/>
</dbReference>
<keyword evidence="2" id="KW-0808">Transferase</keyword>
<gene>
    <name evidence="2" type="ORF">Mal52_60310</name>
</gene>
<sequence length="176" mass="19436">MRRHIIGSMILGVATATFAILAWRHTFATVHDKGYALANLAICGFVFTVACFGGAIAGIMRQVAVRNYLVALVIAALFVAPIPFIGTAYRMNATKQYLTQTYSALAEEGPPFPSDLPAHGRANRDALISHGYWVADDRETFEVYYHDGSDSFTKVYPTGQWDWRGNKYAGPDSQHE</sequence>
<proteinExistence type="predicted"/>
<dbReference type="KEGG" id="sdyn:Mal52_60310"/>